<dbReference type="InterPro" id="IPR050217">
    <property type="entry name" value="Peroxiredoxin"/>
</dbReference>
<gene>
    <name evidence="7" type="ORF">IFK94_03675</name>
</gene>
<dbReference type="InterPro" id="IPR002109">
    <property type="entry name" value="Glutaredoxin"/>
</dbReference>
<dbReference type="GO" id="GO:0042744">
    <property type="term" value="P:hydrogen peroxide catabolic process"/>
    <property type="evidence" value="ECO:0007669"/>
    <property type="project" value="TreeGrafter"/>
</dbReference>
<protein>
    <recommendedName>
        <fullName evidence="3">Thioredoxin peroxidase</fullName>
    </recommendedName>
</protein>
<dbReference type="InterPro" id="IPR036249">
    <property type="entry name" value="Thioredoxin-like_sf"/>
</dbReference>
<dbReference type="PROSITE" id="PS51354">
    <property type="entry name" value="GLUTAREDOXIN_2"/>
    <property type="match status" value="1"/>
</dbReference>
<evidence type="ECO:0000256" key="4">
    <source>
        <dbReference type="ARBA" id="ARBA00037420"/>
    </source>
</evidence>
<evidence type="ECO:0000256" key="1">
    <source>
        <dbReference type="ARBA" id="ARBA00009796"/>
    </source>
</evidence>
<dbReference type="SUPFAM" id="SSF52833">
    <property type="entry name" value="Thioredoxin-like"/>
    <property type="match status" value="2"/>
</dbReference>
<evidence type="ECO:0000313" key="7">
    <source>
        <dbReference type="EMBL" id="MBD3867203.1"/>
    </source>
</evidence>
<dbReference type="PANTHER" id="PTHR10681">
    <property type="entry name" value="THIOREDOXIN PEROXIDASE"/>
    <property type="match status" value="1"/>
</dbReference>
<proteinExistence type="inferred from homology"/>
<dbReference type="GO" id="GO:0045454">
    <property type="term" value="P:cell redox homeostasis"/>
    <property type="evidence" value="ECO:0007669"/>
    <property type="project" value="TreeGrafter"/>
</dbReference>
<dbReference type="Gene3D" id="3.40.30.10">
    <property type="entry name" value="Glutaredoxin"/>
    <property type="match status" value="1"/>
</dbReference>
<evidence type="ECO:0000313" key="8">
    <source>
        <dbReference type="Proteomes" id="UP000648239"/>
    </source>
</evidence>
<dbReference type="GO" id="GO:0006979">
    <property type="term" value="P:response to oxidative stress"/>
    <property type="evidence" value="ECO:0007669"/>
    <property type="project" value="TreeGrafter"/>
</dbReference>
<comment type="function">
    <text evidence="4">Thiol-specific peroxidase that catalyzes the reduction of hydrogen peroxide and organic hydroperoxides to water and alcohols, respectively. Plays a role in cell protection against oxidative stress by detoxifying peroxides.</text>
</comment>
<dbReference type="EMBL" id="JACXWD010000007">
    <property type="protein sequence ID" value="MBD3867203.1"/>
    <property type="molecule type" value="Genomic_DNA"/>
</dbReference>
<dbReference type="InterPro" id="IPR000866">
    <property type="entry name" value="AhpC/TSA"/>
</dbReference>
<evidence type="ECO:0000256" key="2">
    <source>
        <dbReference type="ARBA" id="ARBA00023002"/>
    </source>
</evidence>
<comment type="similarity">
    <text evidence="1">Belongs to the peroxiredoxin family. AhpC/Prx1 subfamily.</text>
</comment>
<feature type="domain" description="Alkyl hydroperoxide reductase subunit C/ Thiol specific antioxidant" evidence="6">
    <location>
        <begin position="1"/>
        <end position="82"/>
    </location>
</feature>
<dbReference type="GO" id="GO:0005829">
    <property type="term" value="C:cytosol"/>
    <property type="evidence" value="ECO:0007669"/>
    <property type="project" value="TreeGrafter"/>
</dbReference>
<dbReference type="Pfam" id="PF00462">
    <property type="entry name" value="Glutaredoxin"/>
    <property type="match status" value="1"/>
</dbReference>
<name>A0A8J6XSX5_9BACT</name>
<dbReference type="PANTHER" id="PTHR10681:SF128">
    <property type="entry name" value="THIOREDOXIN-DEPENDENT PEROXIDE REDUCTASE, MITOCHONDRIAL"/>
    <property type="match status" value="1"/>
</dbReference>
<dbReference type="Proteomes" id="UP000648239">
    <property type="component" value="Unassembled WGS sequence"/>
</dbReference>
<sequence>MPETEALLSRFGAANTQVLGISIDSVFCHANWAVSIGGISFPLLADFHPKGAVASSYGLYLEGAGITDRATVIIDAGGTVRHSSSVTPGGRRDIGELAALCEKVDKEYSGPKQAVPAPGSFPGGSTLFVKSSCGHSLKALNARANFHLEGAITLKNVSEDAAAMAELKQIGGKDQAPCLVVDGKPMYEADDIVKAMVDVVPYLK</sequence>
<comment type="caution">
    <text evidence="7">The sequence shown here is derived from an EMBL/GenBank/DDBJ whole genome shotgun (WGS) entry which is preliminary data.</text>
</comment>
<dbReference type="AlphaFoldDB" id="A0A8J6XSX5"/>
<dbReference type="Pfam" id="PF00578">
    <property type="entry name" value="AhpC-TSA"/>
    <property type="match status" value="1"/>
</dbReference>
<evidence type="ECO:0000259" key="6">
    <source>
        <dbReference type="Pfam" id="PF00578"/>
    </source>
</evidence>
<keyword evidence="2" id="KW-0560">Oxidoreductase</keyword>
<reference evidence="7 8" key="1">
    <citation type="submission" date="2020-08" db="EMBL/GenBank/DDBJ databases">
        <title>Acidobacteriota in marine sediments use diverse sulfur dissimilation pathways.</title>
        <authorList>
            <person name="Wasmund K."/>
        </authorList>
    </citation>
    <scope>NUCLEOTIDE SEQUENCE [LARGE SCALE GENOMIC DNA]</scope>
    <source>
        <strain evidence="7">MAG AM4</strain>
    </source>
</reference>
<dbReference type="GO" id="GO:0033554">
    <property type="term" value="P:cellular response to stress"/>
    <property type="evidence" value="ECO:0007669"/>
    <property type="project" value="TreeGrafter"/>
</dbReference>
<evidence type="ECO:0000256" key="3">
    <source>
        <dbReference type="ARBA" id="ARBA00032824"/>
    </source>
</evidence>
<evidence type="ECO:0000259" key="5">
    <source>
        <dbReference type="Pfam" id="PF00462"/>
    </source>
</evidence>
<organism evidence="7 8">
    <name type="scientific">Candidatus Polarisedimenticola svalbardensis</name>
    <dbReference type="NCBI Taxonomy" id="2886004"/>
    <lineage>
        <taxon>Bacteria</taxon>
        <taxon>Pseudomonadati</taxon>
        <taxon>Acidobacteriota</taxon>
        <taxon>Candidatus Polarisedimenticolia</taxon>
        <taxon>Candidatus Polarisedimenticolales</taxon>
        <taxon>Candidatus Polarisedimenticolaceae</taxon>
        <taxon>Candidatus Polarisedimenticola</taxon>
    </lineage>
</organism>
<accession>A0A8J6XSX5</accession>
<dbReference type="GO" id="GO:0008379">
    <property type="term" value="F:thioredoxin peroxidase activity"/>
    <property type="evidence" value="ECO:0007669"/>
    <property type="project" value="TreeGrafter"/>
</dbReference>
<feature type="domain" description="Glutaredoxin" evidence="5">
    <location>
        <begin position="126"/>
        <end position="184"/>
    </location>
</feature>